<evidence type="ECO:0000256" key="5">
    <source>
        <dbReference type="HAMAP-Rule" id="MF_01114"/>
    </source>
</evidence>
<comment type="caution">
    <text evidence="7">The sequence shown here is derived from an EMBL/GenBank/DDBJ whole genome shotgun (WGS) entry which is preliminary data.</text>
</comment>
<dbReference type="Pfam" id="PF02631">
    <property type="entry name" value="RecX_HTH2"/>
    <property type="match status" value="1"/>
</dbReference>
<reference evidence="7" key="2">
    <citation type="journal article" date="2021" name="PeerJ">
        <title>Extensive microbial diversity within the chicken gut microbiome revealed by metagenomics and culture.</title>
        <authorList>
            <person name="Gilroy R."/>
            <person name="Ravi A."/>
            <person name="Getino M."/>
            <person name="Pursley I."/>
            <person name="Horton D.L."/>
            <person name="Alikhan N.F."/>
            <person name="Baker D."/>
            <person name="Gharbi K."/>
            <person name="Hall N."/>
            <person name="Watson M."/>
            <person name="Adriaenssens E.M."/>
            <person name="Foster-Nyarko E."/>
            <person name="Jarju S."/>
            <person name="Secka A."/>
            <person name="Antonio M."/>
            <person name="Oren A."/>
            <person name="Chaudhuri R.R."/>
            <person name="La Ragione R."/>
            <person name="Hildebrand F."/>
            <person name="Pallen M.J."/>
        </authorList>
    </citation>
    <scope>NUCLEOTIDE SEQUENCE</scope>
    <source>
        <strain evidence="7">1370</strain>
    </source>
</reference>
<dbReference type="PANTHER" id="PTHR33602">
    <property type="entry name" value="REGULATORY PROTEIN RECX FAMILY PROTEIN"/>
    <property type="match status" value="1"/>
</dbReference>
<evidence type="ECO:0000313" key="8">
    <source>
        <dbReference type="Proteomes" id="UP000823960"/>
    </source>
</evidence>
<comment type="similarity">
    <text evidence="2 5">Belongs to the RecX family.</text>
</comment>
<dbReference type="Proteomes" id="UP000823960">
    <property type="component" value="Unassembled WGS sequence"/>
</dbReference>
<dbReference type="AlphaFoldDB" id="A0A9D1T4C8"/>
<dbReference type="EMBL" id="DVOL01000079">
    <property type="protein sequence ID" value="HIV11127.1"/>
    <property type="molecule type" value="Genomic_DNA"/>
</dbReference>
<evidence type="ECO:0000256" key="3">
    <source>
        <dbReference type="ARBA" id="ARBA00018111"/>
    </source>
</evidence>
<dbReference type="InterPro" id="IPR003783">
    <property type="entry name" value="Regulatory_RecX"/>
</dbReference>
<accession>A0A9D1T4C8</accession>
<comment type="subcellular location">
    <subcellularLocation>
        <location evidence="1 5">Cytoplasm</location>
    </subcellularLocation>
</comment>
<evidence type="ECO:0000256" key="2">
    <source>
        <dbReference type="ARBA" id="ARBA00009695"/>
    </source>
</evidence>
<keyword evidence="4 5" id="KW-0963">Cytoplasm</keyword>
<dbReference type="PANTHER" id="PTHR33602:SF1">
    <property type="entry name" value="REGULATORY PROTEIN RECX FAMILY PROTEIN"/>
    <property type="match status" value="1"/>
</dbReference>
<evidence type="ECO:0000256" key="1">
    <source>
        <dbReference type="ARBA" id="ARBA00004496"/>
    </source>
</evidence>
<gene>
    <name evidence="5" type="primary">recX</name>
    <name evidence="7" type="ORF">IAD28_05495</name>
</gene>
<evidence type="ECO:0000259" key="6">
    <source>
        <dbReference type="Pfam" id="PF02631"/>
    </source>
</evidence>
<protein>
    <recommendedName>
        <fullName evidence="3 5">Regulatory protein RecX</fullName>
    </recommendedName>
</protein>
<proteinExistence type="inferred from homology"/>
<name>A0A9D1T4C8_9FIRM</name>
<dbReference type="GO" id="GO:0006282">
    <property type="term" value="P:regulation of DNA repair"/>
    <property type="evidence" value="ECO:0007669"/>
    <property type="project" value="UniProtKB-UniRule"/>
</dbReference>
<evidence type="ECO:0000256" key="4">
    <source>
        <dbReference type="ARBA" id="ARBA00022490"/>
    </source>
</evidence>
<dbReference type="InterPro" id="IPR053924">
    <property type="entry name" value="RecX_HTH_2nd"/>
</dbReference>
<reference evidence="7" key="1">
    <citation type="submission" date="2020-10" db="EMBL/GenBank/DDBJ databases">
        <authorList>
            <person name="Gilroy R."/>
        </authorList>
    </citation>
    <scope>NUCLEOTIDE SEQUENCE</scope>
    <source>
        <strain evidence="7">1370</strain>
    </source>
</reference>
<dbReference type="HAMAP" id="MF_01114">
    <property type="entry name" value="RecX"/>
    <property type="match status" value="1"/>
</dbReference>
<feature type="domain" description="RecX second three-helical" evidence="6">
    <location>
        <begin position="104"/>
        <end position="145"/>
    </location>
</feature>
<evidence type="ECO:0000313" key="7">
    <source>
        <dbReference type="EMBL" id="HIV11127.1"/>
    </source>
</evidence>
<dbReference type="GO" id="GO:0005737">
    <property type="term" value="C:cytoplasm"/>
    <property type="evidence" value="ECO:0007669"/>
    <property type="project" value="UniProtKB-SubCell"/>
</dbReference>
<organism evidence="7 8">
    <name type="scientific">Candidatus Faeciplasma avium</name>
    <dbReference type="NCBI Taxonomy" id="2840798"/>
    <lineage>
        <taxon>Bacteria</taxon>
        <taxon>Bacillati</taxon>
        <taxon>Bacillota</taxon>
        <taxon>Clostridia</taxon>
        <taxon>Eubacteriales</taxon>
        <taxon>Oscillospiraceae</taxon>
        <taxon>Oscillospiraceae incertae sedis</taxon>
        <taxon>Candidatus Faeciplasma</taxon>
    </lineage>
</organism>
<comment type="function">
    <text evidence="5">Modulates RecA activity.</text>
</comment>
<dbReference type="InterPro" id="IPR036388">
    <property type="entry name" value="WH-like_DNA-bd_sf"/>
</dbReference>
<dbReference type="Gene3D" id="1.10.10.10">
    <property type="entry name" value="Winged helix-like DNA-binding domain superfamily/Winged helix DNA-binding domain"/>
    <property type="match status" value="2"/>
</dbReference>
<sequence>MKILKIEKYKGSTLRLELEDGREHFISSETASAMNLLSGTDIPESALEDLLLADKKRKARERALYLLDGRDYSYVELYEKLECSYGGEVAYQVVDELSEKGLINDRRYAEEIARRLYDSKGYGFYRVREELRGRGIPEAVISETLEKYSDQTEIKNRILKAIRSRYPGYLSGEKAEPEDRHKLKAALGRLGFCFSDIDSALRDIDSGELGCDEEEE</sequence>